<feature type="transmembrane region" description="Helical" evidence="7">
    <location>
        <begin position="208"/>
        <end position="229"/>
    </location>
</feature>
<keyword evidence="5" id="KW-0333">Golgi apparatus</keyword>
<comment type="caution">
    <text evidence="8">The sequence shown here is derived from an EMBL/GenBank/DDBJ whole genome shotgun (WGS) entry which is preliminary data.</text>
</comment>
<dbReference type="Proteomes" id="UP000752814">
    <property type="component" value="Unassembled WGS sequence"/>
</dbReference>
<reference evidence="8" key="1">
    <citation type="submission" date="2016-03" db="EMBL/GenBank/DDBJ databases">
        <authorList>
            <person name="Borrel G."/>
            <person name="Mccann A."/>
            <person name="O'Toole P.W."/>
        </authorList>
    </citation>
    <scope>NUCLEOTIDE SEQUENCE</scope>
    <source>
        <strain evidence="8">183</strain>
    </source>
</reference>
<evidence type="ECO:0000256" key="7">
    <source>
        <dbReference type="SAM" id="Phobius"/>
    </source>
</evidence>
<keyword evidence="6 7" id="KW-0472">Membrane</keyword>
<dbReference type="GO" id="GO:0006829">
    <property type="term" value="P:zinc ion transport"/>
    <property type="evidence" value="ECO:0007669"/>
    <property type="project" value="InterPro"/>
</dbReference>
<evidence type="ECO:0000256" key="2">
    <source>
        <dbReference type="ARBA" id="ARBA00004394"/>
    </source>
</evidence>
<keyword evidence="4 7" id="KW-1133">Transmembrane helix</keyword>
<dbReference type="PANTHER" id="PTHR16133:SF0">
    <property type="entry name" value="ZINC_IRON REGULATED TRANSPORTER-RELATED PROTEIN 102B, ISOFORM E"/>
    <property type="match status" value="1"/>
</dbReference>
<evidence type="ECO:0000256" key="1">
    <source>
        <dbReference type="ARBA" id="ARBA00004127"/>
    </source>
</evidence>
<dbReference type="Pfam" id="PF02535">
    <property type="entry name" value="Zip"/>
    <property type="match status" value="1"/>
</dbReference>
<keyword evidence="3 7" id="KW-0812">Transmembrane</keyword>
<sequence>MSDTLVELVLYLLAIIVVSLIGGALPYMRRWGSSNLHYFVAISAGVFIGASFLILIPEAINTLIEEGGDVHDAVSHALMWVMIGFILLLMIEIIIKERHEKKCRNHTNEHKHKLTSLAAFTGLGIHSAVDGLALGAAIVASESNSELGTVVLLAILAHKAIDLFSLSTTFCLADVPRKQGLINIGLFTLITPIAAIISFFAVDLIDSAPIGILMALAGGTFTFVGMYDLLPEAFHEKRNNYKAYALVVIGILLIFILNMLTGGAHTH</sequence>
<evidence type="ECO:0000256" key="4">
    <source>
        <dbReference type="ARBA" id="ARBA00022989"/>
    </source>
</evidence>
<dbReference type="RefSeq" id="WP_400256555.1">
    <property type="nucleotide sequence ID" value="NZ_CAYAYE010000002.1"/>
</dbReference>
<feature type="transmembrane region" description="Helical" evidence="7">
    <location>
        <begin position="150"/>
        <end position="173"/>
    </location>
</feature>
<dbReference type="EMBL" id="LVVT01000014">
    <property type="protein sequence ID" value="TQS82845.1"/>
    <property type="molecule type" value="Genomic_DNA"/>
</dbReference>
<evidence type="ECO:0000256" key="3">
    <source>
        <dbReference type="ARBA" id="ARBA00022692"/>
    </source>
</evidence>
<evidence type="ECO:0000256" key="5">
    <source>
        <dbReference type="ARBA" id="ARBA00023034"/>
    </source>
</evidence>
<feature type="transmembrane region" description="Helical" evidence="7">
    <location>
        <begin position="241"/>
        <end position="260"/>
    </location>
</feature>
<organism evidence="8 9">
    <name type="scientific">Candidatus Methanomassiliicoccus intestinalis</name>
    <dbReference type="NCBI Taxonomy" id="1406512"/>
    <lineage>
        <taxon>Archaea</taxon>
        <taxon>Methanobacteriati</taxon>
        <taxon>Thermoplasmatota</taxon>
        <taxon>Thermoplasmata</taxon>
        <taxon>Methanomassiliicoccales</taxon>
        <taxon>Methanomassiliicoccaceae</taxon>
        <taxon>Methanomassiliicoccus</taxon>
    </lineage>
</organism>
<dbReference type="GO" id="GO:0016020">
    <property type="term" value="C:membrane"/>
    <property type="evidence" value="ECO:0007669"/>
    <property type="project" value="InterPro"/>
</dbReference>
<dbReference type="PANTHER" id="PTHR16133">
    <property type="entry name" value="SOLUTE CARRIER FAMILY 39 ZINC TRANSPORTER , MEMBER 9-RELATED"/>
    <property type="match status" value="1"/>
</dbReference>
<protein>
    <recommendedName>
        <fullName evidence="10">Zinc/iron permease</fullName>
    </recommendedName>
</protein>
<dbReference type="GO" id="GO:0046873">
    <property type="term" value="F:metal ion transmembrane transporter activity"/>
    <property type="evidence" value="ECO:0007669"/>
    <property type="project" value="InterPro"/>
</dbReference>
<feature type="transmembrane region" description="Helical" evidence="7">
    <location>
        <begin position="6"/>
        <end position="26"/>
    </location>
</feature>
<proteinExistence type="predicted"/>
<feature type="transmembrane region" description="Helical" evidence="7">
    <location>
        <begin position="38"/>
        <end position="57"/>
    </location>
</feature>
<dbReference type="InterPro" id="IPR045891">
    <property type="entry name" value="ZIP9"/>
</dbReference>
<comment type="subcellular location">
    <subcellularLocation>
        <location evidence="1">Endomembrane system</location>
        <topology evidence="1">Multi-pass membrane protein</topology>
    </subcellularLocation>
    <subcellularLocation>
        <location evidence="2">Golgi apparatus membrane</location>
    </subcellularLocation>
</comment>
<feature type="transmembrane region" description="Helical" evidence="7">
    <location>
        <begin position="180"/>
        <end position="202"/>
    </location>
</feature>
<name>A0A8J8TEQ4_9ARCH</name>
<evidence type="ECO:0000256" key="6">
    <source>
        <dbReference type="ARBA" id="ARBA00023136"/>
    </source>
</evidence>
<evidence type="ECO:0008006" key="10">
    <source>
        <dbReference type="Google" id="ProtNLM"/>
    </source>
</evidence>
<gene>
    <name evidence="8" type="ORF">A3207_02540</name>
</gene>
<evidence type="ECO:0000313" key="8">
    <source>
        <dbReference type="EMBL" id="TQS82845.1"/>
    </source>
</evidence>
<dbReference type="GO" id="GO:0012505">
    <property type="term" value="C:endomembrane system"/>
    <property type="evidence" value="ECO:0007669"/>
    <property type="project" value="UniProtKB-SubCell"/>
</dbReference>
<dbReference type="AlphaFoldDB" id="A0A8J8TEQ4"/>
<feature type="transmembrane region" description="Helical" evidence="7">
    <location>
        <begin position="77"/>
        <end position="95"/>
    </location>
</feature>
<dbReference type="InterPro" id="IPR003689">
    <property type="entry name" value="ZIP"/>
</dbReference>
<evidence type="ECO:0000313" key="9">
    <source>
        <dbReference type="Proteomes" id="UP000752814"/>
    </source>
</evidence>
<accession>A0A8J8TEQ4</accession>
<feature type="transmembrane region" description="Helical" evidence="7">
    <location>
        <begin position="116"/>
        <end position="138"/>
    </location>
</feature>